<sequence length="246" mass="26734">MRRSIQLLVAVAALALFLQTAWAKDKFELVEERIRALAPSAQSIAVSETPMEGILQVQVGGDIVYATEDGKYLLQGRVIDMDTREDLTEASKAGIRKDLLDHVDADRQITFSPADPVYDLTVFTDIDCGYCRKLHSQMEDYNEQGIAIHYMAFPRAGIGSASYDKAVSVWCAQDQQSALTDAKAGNDPDPLQCENPVADQYELGVALGVTGTPALLTADGKLIPGYVPPETLRQRLDQMAATASAP</sequence>
<dbReference type="Pfam" id="PF13098">
    <property type="entry name" value="Thioredoxin_2"/>
    <property type="match status" value="1"/>
</dbReference>
<dbReference type="SUPFAM" id="SSF54423">
    <property type="entry name" value="DsbC/DsbG N-terminal domain-like"/>
    <property type="match status" value="1"/>
</dbReference>
<feature type="signal peptide" evidence="7">
    <location>
        <begin position="1"/>
        <end position="23"/>
    </location>
</feature>
<feature type="chain" id="PRO_5043095860" description="Thiol:disulfide interchange protein" evidence="7">
    <location>
        <begin position="24"/>
        <end position="246"/>
    </location>
</feature>
<dbReference type="InterPro" id="IPR018950">
    <property type="entry name" value="DiS-bond_isomerase_DsbC/G_N"/>
</dbReference>
<gene>
    <name evidence="10" type="ORF">V3330_15510</name>
</gene>
<reference evidence="10 11" key="1">
    <citation type="submission" date="2024-02" db="EMBL/GenBank/DDBJ databases">
        <title>A novel Wenzhouxiangellaceae bacterium, isolated from coastal sediments.</title>
        <authorList>
            <person name="Du Z.-J."/>
            <person name="Ye Y.-Q."/>
            <person name="Zhang X.-Y."/>
        </authorList>
    </citation>
    <scope>NUCLEOTIDE SEQUENCE [LARGE SCALE GENOMIC DNA]</scope>
    <source>
        <strain evidence="10 11">CH-27</strain>
    </source>
</reference>
<accession>A0AAW9RJJ2</accession>
<dbReference type="InterPro" id="IPR009094">
    <property type="entry name" value="DiS-bond_isomerase_DsbC/G_N_sf"/>
</dbReference>
<dbReference type="Proteomes" id="UP001359886">
    <property type="component" value="Unassembled WGS sequence"/>
</dbReference>
<keyword evidence="6 7" id="KW-0676">Redox-active center</keyword>
<dbReference type="Pfam" id="PF10411">
    <property type="entry name" value="DsbC_N"/>
    <property type="match status" value="1"/>
</dbReference>
<keyword evidence="11" id="KW-1185">Reference proteome</keyword>
<dbReference type="GO" id="GO:0042597">
    <property type="term" value="C:periplasmic space"/>
    <property type="evidence" value="ECO:0007669"/>
    <property type="project" value="UniProtKB-SubCell"/>
</dbReference>
<comment type="subcellular location">
    <subcellularLocation>
        <location evidence="1 7">Periplasm</location>
    </subcellularLocation>
</comment>
<evidence type="ECO:0000256" key="3">
    <source>
        <dbReference type="ARBA" id="ARBA00022729"/>
    </source>
</evidence>
<dbReference type="EMBL" id="JAZHOG010000011">
    <property type="protein sequence ID" value="MEJ8569038.1"/>
    <property type="molecule type" value="Genomic_DNA"/>
</dbReference>
<evidence type="ECO:0000259" key="9">
    <source>
        <dbReference type="Pfam" id="PF13098"/>
    </source>
</evidence>
<comment type="similarity">
    <text evidence="2 7">Belongs to the thioredoxin family. DsbC subfamily.</text>
</comment>
<dbReference type="SUPFAM" id="SSF52833">
    <property type="entry name" value="Thioredoxin-like"/>
    <property type="match status" value="1"/>
</dbReference>
<comment type="function">
    <text evidence="7">Required for disulfide bond formation in some periplasmic proteins. Acts by transferring its disulfide bond to other proteins and is reduced in the process.</text>
</comment>
<evidence type="ECO:0000313" key="11">
    <source>
        <dbReference type="Proteomes" id="UP001359886"/>
    </source>
</evidence>
<keyword evidence="5" id="KW-1015">Disulfide bond</keyword>
<feature type="domain" description="Thioredoxin-like fold" evidence="9">
    <location>
        <begin position="120"/>
        <end position="236"/>
    </location>
</feature>
<dbReference type="RefSeq" id="WP_354696362.1">
    <property type="nucleotide sequence ID" value="NZ_JAZHOG010000011.1"/>
</dbReference>
<protein>
    <recommendedName>
        <fullName evidence="7">Thiol:disulfide interchange protein</fullName>
    </recommendedName>
</protein>
<dbReference type="CDD" id="cd03020">
    <property type="entry name" value="DsbA_DsbC_DsbG"/>
    <property type="match status" value="1"/>
</dbReference>
<name>A0AAW9RJJ2_9GAMM</name>
<evidence type="ECO:0000256" key="6">
    <source>
        <dbReference type="ARBA" id="ARBA00023284"/>
    </source>
</evidence>
<keyword evidence="4 7" id="KW-0574">Periplasm</keyword>
<dbReference type="InterPro" id="IPR036249">
    <property type="entry name" value="Thioredoxin-like_sf"/>
</dbReference>
<dbReference type="InterPro" id="IPR012336">
    <property type="entry name" value="Thioredoxin-like_fold"/>
</dbReference>
<comment type="caution">
    <text evidence="10">The sequence shown here is derived from an EMBL/GenBank/DDBJ whole genome shotgun (WGS) entry which is preliminary data.</text>
</comment>
<evidence type="ECO:0000256" key="2">
    <source>
        <dbReference type="ARBA" id="ARBA00009813"/>
    </source>
</evidence>
<dbReference type="InterPro" id="IPR033954">
    <property type="entry name" value="DiS-bond_Isoase_DsbC/G"/>
</dbReference>
<proteinExistence type="inferred from homology"/>
<evidence type="ECO:0000256" key="1">
    <source>
        <dbReference type="ARBA" id="ARBA00004418"/>
    </source>
</evidence>
<dbReference type="InterPro" id="IPR051470">
    <property type="entry name" value="Thiol:disulfide_interchange"/>
</dbReference>
<dbReference type="Gene3D" id="3.40.30.10">
    <property type="entry name" value="Glutaredoxin"/>
    <property type="match status" value="1"/>
</dbReference>
<dbReference type="Gene3D" id="3.10.450.70">
    <property type="entry name" value="Disulphide bond isomerase, DsbC/G, N-terminal"/>
    <property type="match status" value="1"/>
</dbReference>
<feature type="domain" description="Disulphide bond isomerase DsbC/G N-terminal" evidence="8">
    <location>
        <begin position="30"/>
        <end position="89"/>
    </location>
</feature>
<dbReference type="PANTHER" id="PTHR35272">
    <property type="entry name" value="THIOL:DISULFIDE INTERCHANGE PROTEIN DSBC-RELATED"/>
    <property type="match status" value="1"/>
</dbReference>
<evidence type="ECO:0000256" key="5">
    <source>
        <dbReference type="ARBA" id="ARBA00023157"/>
    </source>
</evidence>
<evidence type="ECO:0000259" key="8">
    <source>
        <dbReference type="Pfam" id="PF10411"/>
    </source>
</evidence>
<evidence type="ECO:0000313" key="10">
    <source>
        <dbReference type="EMBL" id="MEJ8569038.1"/>
    </source>
</evidence>
<dbReference type="PANTHER" id="PTHR35272:SF3">
    <property type="entry name" value="THIOL:DISULFIDE INTERCHANGE PROTEIN DSBC"/>
    <property type="match status" value="1"/>
</dbReference>
<dbReference type="AlphaFoldDB" id="A0AAW9RJJ2"/>
<organism evidence="10 11">
    <name type="scientific">Elongatibacter sediminis</name>
    <dbReference type="NCBI Taxonomy" id="3119006"/>
    <lineage>
        <taxon>Bacteria</taxon>
        <taxon>Pseudomonadati</taxon>
        <taxon>Pseudomonadota</taxon>
        <taxon>Gammaproteobacteria</taxon>
        <taxon>Chromatiales</taxon>
        <taxon>Wenzhouxiangellaceae</taxon>
        <taxon>Elongatibacter</taxon>
    </lineage>
</organism>
<evidence type="ECO:0000256" key="4">
    <source>
        <dbReference type="ARBA" id="ARBA00022764"/>
    </source>
</evidence>
<keyword evidence="3 7" id="KW-0732">Signal</keyword>
<evidence type="ECO:0000256" key="7">
    <source>
        <dbReference type="RuleBase" id="RU364038"/>
    </source>
</evidence>